<dbReference type="AlphaFoldDB" id="A0AAD9RWV0"/>
<gene>
    <name evidence="3" type="ORF">KPH14_003112</name>
</gene>
<name>A0AAD9RWV0_9HYME</name>
<evidence type="ECO:0000256" key="2">
    <source>
        <dbReference type="SAM" id="Phobius"/>
    </source>
</evidence>
<dbReference type="Proteomes" id="UP001258017">
    <property type="component" value="Unassembled WGS sequence"/>
</dbReference>
<keyword evidence="2" id="KW-1133">Transmembrane helix</keyword>
<protein>
    <submittedName>
        <fullName evidence="3">Uncharacterized protein</fullName>
    </submittedName>
</protein>
<feature type="compositionally biased region" description="Low complexity" evidence="1">
    <location>
        <begin position="151"/>
        <end position="165"/>
    </location>
</feature>
<evidence type="ECO:0000313" key="4">
    <source>
        <dbReference type="Proteomes" id="UP001258017"/>
    </source>
</evidence>
<keyword evidence="4" id="KW-1185">Reference proteome</keyword>
<sequence>MMGNMSDLYYLLQLILPEVFLYTRDTILHEFPWLAKTNDDMDDLESKMRGNTSRHISLDMLALSSVCALFVIILIIFGKCFKNESDHYPAVPSVPIPTDLPMVYPQCSEKSINTGIMDPLHACGDTFFNQEIHQSNIPFESEFTKSQQSDNSNFPGSSNSTSSLNFPSCSNFPLTKTRSDHSQHSQSTQTNHRIFKKAARSQGWLIRRTRSGLVYGKYPL</sequence>
<reference evidence="3" key="2">
    <citation type="journal article" date="2023" name="Commun. Biol.">
        <title>Intrasexual cuticular hydrocarbon dimorphism in a wasp sheds light on hydrocarbon biosynthesis genes in Hymenoptera.</title>
        <authorList>
            <person name="Moris V.C."/>
            <person name="Podsiadlowski L."/>
            <person name="Martin S."/>
            <person name="Oeyen J.P."/>
            <person name="Donath A."/>
            <person name="Petersen M."/>
            <person name="Wilbrandt J."/>
            <person name="Misof B."/>
            <person name="Liedtke D."/>
            <person name="Thamm M."/>
            <person name="Scheiner R."/>
            <person name="Schmitt T."/>
            <person name="Niehuis O."/>
        </authorList>
    </citation>
    <scope>NUCLEOTIDE SEQUENCE</scope>
    <source>
        <strain evidence="3">GBR_01_08_01A</strain>
    </source>
</reference>
<comment type="caution">
    <text evidence="3">The sequence shown here is derived from an EMBL/GenBank/DDBJ whole genome shotgun (WGS) entry which is preliminary data.</text>
</comment>
<reference evidence="3" key="1">
    <citation type="submission" date="2021-08" db="EMBL/GenBank/DDBJ databases">
        <authorList>
            <person name="Misof B."/>
            <person name="Oliver O."/>
            <person name="Podsiadlowski L."/>
            <person name="Donath A."/>
            <person name="Peters R."/>
            <person name="Mayer C."/>
            <person name="Rust J."/>
            <person name="Gunkel S."/>
            <person name="Lesny P."/>
            <person name="Martin S."/>
            <person name="Oeyen J.P."/>
            <person name="Petersen M."/>
            <person name="Panagiotis P."/>
            <person name="Wilbrandt J."/>
            <person name="Tanja T."/>
        </authorList>
    </citation>
    <scope>NUCLEOTIDE SEQUENCE</scope>
    <source>
        <strain evidence="3">GBR_01_08_01A</strain>
        <tissue evidence="3">Thorax + abdomen</tissue>
    </source>
</reference>
<accession>A0AAD9RWV0</accession>
<feature type="region of interest" description="Disordered" evidence="1">
    <location>
        <begin position="142"/>
        <end position="165"/>
    </location>
</feature>
<dbReference type="EMBL" id="JAIFRP010000007">
    <property type="protein sequence ID" value="KAK2587397.1"/>
    <property type="molecule type" value="Genomic_DNA"/>
</dbReference>
<feature type="transmembrane region" description="Helical" evidence="2">
    <location>
        <begin position="56"/>
        <end position="77"/>
    </location>
</feature>
<organism evidence="3 4">
    <name type="scientific">Odynerus spinipes</name>
    <dbReference type="NCBI Taxonomy" id="1348599"/>
    <lineage>
        <taxon>Eukaryota</taxon>
        <taxon>Metazoa</taxon>
        <taxon>Ecdysozoa</taxon>
        <taxon>Arthropoda</taxon>
        <taxon>Hexapoda</taxon>
        <taxon>Insecta</taxon>
        <taxon>Pterygota</taxon>
        <taxon>Neoptera</taxon>
        <taxon>Endopterygota</taxon>
        <taxon>Hymenoptera</taxon>
        <taxon>Apocrita</taxon>
        <taxon>Aculeata</taxon>
        <taxon>Vespoidea</taxon>
        <taxon>Vespidae</taxon>
        <taxon>Eumeninae</taxon>
        <taxon>Odynerus</taxon>
    </lineage>
</organism>
<evidence type="ECO:0000256" key="1">
    <source>
        <dbReference type="SAM" id="MobiDB-lite"/>
    </source>
</evidence>
<keyword evidence="2" id="KW-0472">Membrane</keyword>
<proteinExistence type="predicted"/>
<keyword evidence="2" id="KW-0812">Transmembrane</keyword>
<evidence type="ECO:0000313" key="3">
    <source>
        <dbReference type="EMBL" id="KAK2587397.1"/>
    </source>
</evidence>
<feature type="region of interest" description="Disordered" evidence="1">
    <location>
        <begin position="175"/>
        <end position="194"/>
    </location>
</feature>